<organism evidence="2 3">
    <name type="scientific">Amycolatopsis samaneae</name>
    <dbReference type="NCBI Taxonomy" id="664691"/>
    <lineage>
        <taxon>Bacteria</taxon>
        <taxon>Bacillati</taxon>
        <taxon>Actinomycetota</taxon>
        <taxon>Actinomycetes</taxon>
        <taxon>Pseudonocardiales</taxon>
        <taxon>Pseudonocardiaceae</taxon>
        <taxon>Amycolatopsis</taxon>
    </lineage>
</organism>
<feature type="compositionally biased region" description="Low complexity" evidence="1">
    <location>
        <begin position="401"/>
        <end position="413"/>
    </location>
</feature>
<feature type="compositionally biased region" description="Gly residues" evidence="1">
    <location>
        <begin position="372"/>
        <end position="381"/>
    </location>
</feature>
<feature type="compositionally biased region" description="Basic and acidic residues" evidence="1">
    <location>
        <begin position="263"/>
        <end position="277"/>
    </location>
</feature>
<evidence type="ECO:0000313" key="2">
    <source>
        <dbReference type="EMBL" id="MFD2460153.1"/>
    </source>
</evidence>
<sequence>MTSKTRDLSQREVAELSPAQRDDYFQKKAAEGVDKDNWLFGAIQGWIASGQAAQQSTKVGDDNVKNLTSGRDVEYVQGLQPSNADYLGQKHEQLKDYLDKDLDVSQVSNLSNAYFDIHKAFEEFSTTINDAVTKSKGTWEGNAASNAQGYFASLGKWADANSQNAKLASETIYDQSTAAASAKNSMPKPIPFNWGDEFKSWFTSNPLDLGDNIDKSIQKQKDSDKAHEEAARVMSGYDKQLYTAASKQPVFAEPPKFSVGGGGDDKTGPSGKEHDKGNGNGGVNLPGGNGFSGNTGGGPGGGGSSIPGGGGFHVPGGGSSIPSTPGSITGSGHLPVGSTTPSGFTPPNTSMPISNNPNTSMPMGGPMPMGMGPMGGMGGGESDYNSKVGRGGGFGPGGSSGSTPGAGASSGAARPGGIGAAETAAGRGMGGLGSGAGGRGGMGSGGMGGARGQRGEGDEDTEHQRPTYLVEGDPDEVFGTDMRTAPPVIGE</sequence>
<dbReference type="EMBL" id="JBHUKU010000008">
    <property type="protein sequence ID" value="MFD2460153.1"/>
    <property type="molecule type" value="Genomic_DNA"/>
</dbReference>
<dbReference type="Proteomes" id="UP001597419">
    <property type="component" value="Unassembled WGS sequence"/>
</dbReference>
<evidence type="ECO:0000256" key="1">
    <source>
        <dbReference type="SAM" id="MobiDB-lite"/>
    </source>
</evidence>
<feature type="compositionally biased region" description="Gly residues" evidence="1">
    <location>
        <begin position="278"/>
        <end position="319"/>
    </location>
</feature>
<feature type="compositionally biased region" description="Gly residues" evidence="1">
    <location>
        <begin position="427"/>
        <end position="452"/>
    </location>
</feature>
<dbReference type="Gene3D" id="1.20.1260.20">
    <property type="entry name" value="PPE superfamily"/>
    <property type="match status" value="1"/>
</dbReference>
<evidence type="ECO:0000313" key="3">
    <source>
        <dbReference type="Proteomes" id="UP001597419"/>
    </source>
</evidence>
<reference evidence="3" key="1">
    <citation type="journal article" date="2019" name="Int. J. Syst. Evol. Microbiol.">
        <title>The Global Catalogue of Microorganisms (GCM) 10K type strain sequencing project: providing services to taxonomists for standard genome sequencing and annotation.</title>
        <authorList>
            <consortium name="The Broad Institute Genomics Platform"/>
            <consortium name="The Broad Institute Genome Sequencing Center for Infectious Disease"/>
            <person name="Wu L."/>
            <person name="Ma J."/>
        </authorList>
    </citation>
    <scope>NUCLEOTIDE SEQUENCE [LARGE SCALE GENOMIC DNA]</scope>
    <source>
        <strain evidence="3">CGMCC 4.7643</strain>
    </source>
</reference>
<dbReference type="RefSeq" id="WP_345398426.1">
    <property type="nucleotide sequence ID" value="NZ_BAABHG010000009.1"/>
</dbReference>
<feature type="region of interest" description="Disordered" evidence="1">
    <location>
        <begin position="248"/>
        <end position="491"/>
    </location>
</feature>
<protein>
    <recommendedName>
        <fullName evidence="4">PPE family domain-containing protein</fullName>
    </recommendedName>
</protein>
<gene>
    <name evidence="2" type="ORF">ACFSYJ_16185</name>
</gene>
<proteinExistence type="predicted"/>
<name>A0ABW5GF69_9PSEU</name>
<accession>A0ABW5GF69</accession>
<feature type="compositionally biased region" description="Polar residues" evidence="1">
    <location>
        <begin position="337"/>
        <end position="360"/>
    </location>
</feature>
<feature type="compositionally biased region" description="Gly residues" evidence="1">
    <location>
        <begin position="389"/>
        <end position="400"/>
    </location>
</feature>
<feature type="compositionally biased region" description="Low complexity" evidence="1">
    <location>
        <begin position="361"/>
        <end position="371"/>
    </location>
</feature>
<dbReference type="InterPro" id="IPR038332">
    <property type="entry name" value="PPE_sf"/>
</dbReference>
<keyword evidence="3" id="KW-1185">Reference proteome</keyword>
<feature type="compositionally biased region" description="Low complexity" evidence="1">
    <location>
        <begin position="320"/>
        <end position="332"/>
    </location>
</feature>
<comment type="caution">
    <text evidence="2">The sequence shown here is derived from an EMBL/GenBank/DDBJ whole genome shotgun (WGS) entry which is preliminary data.</text>
</comment>
<evidence type="ECO:0008006" key="4">
    <source>
        <dbReference type="Google" id="ProtNLM"/>
    </source>
</evidence>